<keyword evidence="6" id="KW-0732">Signal</keyword>
<dbReference type="GO" id="GO:0009523">
    <property type="term" value="C:photosystem II"/>
    <property type="evidence" value="ECO:0007669"/>
    <property type="project" value="InterPro"/>
</dbReference>
<comment type="similarity">
    <text evidence="2">Belongs to the PsbU family.</text>
</comment>
<dbReference type="Pfam" id="PF06514">
    <property type="entry name" value="PsbU"/>
    <property type="match status" value="1"/>
</dbReference>
<keyword evidence="4" id="KW-0472">Membrane</keyword>
<gene>
    <name evidence="7" type="ORF">MPOL1434_LOCUS1573</name>
</gene>
<dbReference type="GO" id="GO:0019898">
    <property type="term" value="C:extrinsic component of membrane"/>
    <property type="evidence" value="ECO:0007669"/>
    <property type="project" value="InterPro"/>
</dbReference>
<name>A0A7S0AF01_9STRA</name>
<evidence type="ECO:0000256" key="6">
    <source>
        <dbReference type="SAM" id="SignalP"/>
    </source>
</evidence>
<dbReference type="EMBL" id="HBEJ01002709">
    <property type="protein sequence ID" value="CAD8361734.1"/>
    <property type="molecule type" value="Transcribed_RNA"/>
</dbReference>
<feature type="signal peptide" evidence="6">
    <location>
        <begin position="1"/>
        <end position="15"/>
    </location>
</feature>
<dbReference type="GO" id="GO:0042549">
    <property type="term" value="P:photosystem II stabilization"/>
    <property type="evidence" value="ECO:0007669"/>
    <property type="project" value="InterPro"/>
</dbReference>
<protein>
    <recommendedName>
        <fullName evidence="5">Photosystem II 12 kDa extrinsic protein</fullName>
    </recommendedName>
</protein>
<dbReference type="AlphaFoldDB" id="A0A7S0AF01"/>
<evidence type="ECO:0000256" key="3">
    <source>
        <dbReference type="ARBA" id="ARBA00023078"/>
    </source>
</evidence>
<dbReference type="Gene3D" id="1.10.150.320">
    <property type="entry name" value="Photosystem II 12 kDa extrinsic protein"/>
    <property type="match status" value="1"/>
</dbReference>
<accession>A0A7S0AF01</accession>
<proteinExistence type="inferred from homology"/>
<evidence type="ECO:0000256" key="1">
    <source>
        <dbReference type="ARBA" id="ARBA00004170"/>
    </source>
</evidence>
<dbReference type="GO" id="GO:0015979">
    <property type="term" value="P:photosynthesis"/>
    <property type="evidence" value="ECO:0007669"/>
    <property type="project" value="InterPro"/>
</dbReference>
<comment type="subcellular location">
    <subcellularLocation>
        <location evidence="1">Membrane</location>
        <topology evidence="1">Peripheral membrane protein</topology>
    </subcellularLocation>
</comment>
<dbReference type="SUPFAM" id="SSF81585">
    <property type="entry name" value="PsbU/PolX domain-like"/>
    <property type="match status" value="1"/>
</dbReference>
<sequence length="156" mass="17069">MKLSFILCLIPAIEAFAPLQKPVSTSTKLDATRRDVLLGIAAATAAAQPAFAKQAGIGSDWGFIDDEVVSAQQPTGDRVDVNNAAINEYMQFRGMYPSAAGKIASNGPYQSVKDIYKIPGLTENDKKVFKMYEKELTANKAQYRTFNERINSRVST</sequence>
<dbReference type="InterPro" id="IPR010527">
    <property type="entry name" value="PSII_PsbU"/>
</dbReference>
<keyword evidence="3" id="KW-0793">Thylakoid</keyword>
<evidence type="ECO:0000313" key="7">
    <source>
        <dbReference type="EMBL" id="CAD8361734.1"/>
    </source>
</evidence>
<feature type="chain" id="PRO_5031404084" description="Photosystem II 12 kDa extrinsic protein" evidence="6">
    <location>
        <begin position="16"/>
        <end position="156"/>
    </location>
</feature>
<evidence type="ECO:0000256" key="5">
    <source>
        <dbReference type="ARBA" id="ARBA00043089"/>
    </source>
</evidence>
<reference evidence="7" key="1">
    <citation type="submission" date="2021-01" db="EMBL/GenBank/DDBJ databases">
        <authorList>
            <person name="Corre E."/>
            <person name="Pelletier E."/>
            <person name="Niang G."/>
            <person name="Scheremetjew M."/>
            <person name="Finn R."/>
            <person name="Kale V."/>
            <person name="Holt S."/>
            <person name="Cochrane G."/>
            <person name="Meng A."/>
            <person name="Brown T."/>
            <person name="Cohen L."/>
        </authorList>
    </citation>
    <scope>NUCLEOTIDE SEQUENCE</scope>
    <source>
        <strain evidence="7">CCMP3303</strain>
    </source>
</reference>
<organism evidence="7">
    <name type="scientific">Minutocellus polymorphus</name>
    <dbReference type="NCBI Taxonomy" id="265543"/>
    <lineage>
        <taxon>Eukaryota</taxon>
        <taxon>Sar</taxon>
        <taxon>Stramenopiles</taxon>
        <taxon>Ochrophyta</taxon>
        <taxon>Bacillariophyta</taxon>
        <taxon>Mediophyceae</taxon>
        <taxon>Cymatosirophycidae</taxon>
        <taxon>Cymatosirales</taxon>
        <taxon>Cymatosiraceae</taxon>
        <taxon>Minutocellus</taxon>
    </lineage>
</organism>
<evidence type="ECO:0000256" key="2">
    <source>
        <dbReference type="ARBA" id="ARBA00010827"/>
    </source>
</evidence>
<evidence type="ECO:0000256" key="4">
    <source>
        <dbReference type="ARBA" id="ARBA00023136"/>
    </source>
</evidence>